<gene>
    <name evidence="2" type="ORF">CfE428DRAFT_0331</name>
</gene>
<name>B4CUG8_9BACT</name>
<evidence type="ECO:0000313" key="3">
    <source>
        <dbReference type="Proteomes" id="UP000005824"/>
    </source>
</evidence>
<feature type="chain" id="PRO_5002802681" evidence="1">
    <location>
        <begin position="23"/>
        <end position="189"/>
    </location>
</feature>
<evidence type="ECO:0000256" key="1">
    <source>
        <dbReference type="SAM" id="SignalP"/>
    </source>
</evidence>
<dbReference type="EMBL" id="ABVL01000001">
    <property type="protein sequence ID" value="EDY22206.1"/>
    <property type="molecule type" value="Genomic_DNA"/>
</dbReference>
<dbReference type="RefSeq" id="WP_006977658.1">
    <property type="nucleotide sequence ID" value="NZ_ABVL01000001.1"/>
</dbReference>
<accession>B4CUG8</accession>
<feature type="signal peptide" evidence="1">
    <location>
        <begin position="1"/>
        <end position="22"/>
    </location>
</feature>
<protein>
    <submittedName>
        <fullName evidence="2">Uncharacterized protein</fullName>
    </submittedName>
</protein>
<organism evidence="2 3">
    <name type="scientific">Chthoniobacter flavus Ellin428</name>
    <dbReference type="NCBI Taxonomy" id="497964"/>
    <lineage>
        <taxon>Bacteria</taxon>
        <taxon>Pseudomonadati</taxon>
        <taxon>Verrucomicrobiota</taxon>
        <taxon>Spartobacteria</taxon>
        <taxon>Chthoniobacterales</taxon>
        <taxon>Chthoniobacteraceae</taxon>
        <taxon>Chthoniobacter</taxon>
    </lineage>
</organism>
<dbReference type="InParanoid" id="B4CUG8"/>
<dbReference type="Proteomes" id="UP000005824">
    <property type="component" value="Unassembled WGS sequence"/>
</dbReference>
<comment type="caution">
    <text evidence="2">The sequence shown here is derived from an EMBL/GenBank/DDBJ whole genome shotgun (WGS) entry which is preliminary data.</text>
</comment>
<reference evidence="2 3" key="1">
    <citation type="journal article" date="2011" name="J. Bacteriol.">
        <title>Genome sequence of Chthoniobacter flavus Ellin428, an aerobic heterotrophic soil bacterium.</title>
        <authorList>
            <person name="Kant R."/>
            <person name="van Passel M.W."/>
            <person name="Palva A."/>
            <person name="Lucas S."/>
            <person name="Lapidus A."/>
            <person name="Glavina Del Rio T."/>
            <person name="Dalin E."/>
            <person name="Tice H."/>
            <person name="Bruce D."/>
            <person name="Goodwin L."/>
            <person name="Pitluck S."/>
            <person name="Larimer F.W."/>
            <person name="Land M.L."/>
            <person name="Hauser L."/>
            <person name="Sangwan P."/>
            <person name="de Vos W.M."/>
            <person name="Janssen P.H."/>
            <person name="Smidt H."/>
        </authorList>
    </citation>
    <scope>NUCLEOTIDE SEQUENCE [LARGE SCALE GENOMIC DNA]</scope>
    <source>
        <strain evidence="2 3">Ellin428</strain>
    </source>
</reference>
<sequence precursor="true">MKPLLPGFFALLFCSVLSTVRAQSVAELRWDHRLEHYTRAEASAYDAWVIAPPARESTDPQELGAILEAISHQPNTSIAHIFLGDLIRRPGFQAAVMDYVSAQPEFQKHPPPTGFGRWEFKNSAKLRVLVEQGLLRSPFVADCNALLVKHGKAVKSVSMEKLFFTKQDGKWGWEAIVWLMIDPPPNGKR</sequence>
<keyword evidence="3" id="KW-1185">Reference proteome</keyword>
<proteinExistence type="predicted"/>
<keyword evidence="1" id="KW-0732">Signal</keyword>
<dbReference type="AlphaFoldDB" id="B4CUG8"/>
<dbReference type="STRING" id="497964.CfE428DRAFT_0331"/>
<evidence type="ECO:0000313" key="2">
    <source>
        <dbReference type="EMBL" id="EDY22206.1"/>
    </source>
</evidence>